<dbReference type="GO" id="GO:0009425">
    <property type="term" value="C:bacterial-type flagellum basal body"/>
    <property type="evidence" value="ECO:0007669"/>
    <property type="project" value="UniProtKB-SubCell"/>
</dbReference>
<dbReference type="NCBIfam" id="TIGR03500">
    <property type="entry name" value="FliO_TIGR"/>
    <property type="match status" value="1"/>
</dbReference>
<evidence type="ECO:0000256" key="1">
    <source>
        <dbReference type="ARBA" id="ARBA00022475"/>
    </source>
</evidence>
<name>A0A1H7HER3_9GAMM</name>
<feature type="transmembrane region" description="Helical" evidence="7">
    <location>
        <begin position="49"/>
        <end position="70"/>
    </location>
</feature>
<dbReference type="OrthoDB" id="9342590at2"/>
<evidence type="ECO:0000256" key="4">
    <source>
        <dbReference type="ARBA" id="ARBA00023136"/>
    </source>
</evidence>
<comment type="subcellular location">
    <subcellularLocation>
        <location evidence="7">Cell membrane</location>
    </subcellularLocation>
    <subcellularLocation>
        <location evidence="7">Bacterial flagellum basal body</location>
    </subcellularLocation>
</comment>
<dbReference type="PANTHER" id="PTHR38766">
    <property type="entry name" value="FLAGELLAR PROTEIN FLIO"/>
    <property type="match status" value="1"/>
</dbReference>
<dbReference type="AlphaFoldDB" id="A0A1H7HER3"/>
<dbReference type="InterPro" id="IPR022781">
    <property type="entry name" value="Flagellar_biosynth_FliO"/>
</dbReference>
<keyword evidence="9" id="KW-1185">Reference proteome</keyword>
<accession>A0A1H7HER3</accession>
<keyword evidence="8" id="KW-0966">Cell projection</keyword>
<evidence type="ECO:0000256" key="2">
    <source>
        <dbReference type="ARBA" id="ARBA00022692"/>
    </source>
</evidence>
<dbReference type="Proteomes" id="UP000199297">
    <property type="component" value="Unassembled WGS sequence"/>
</dbReference>
<sequence length="156" mass="17170">MKKFIVLSTFWLSHWLYAEELATDAATAELPVTEMPVQVGKHVASNLDAMSMIISLLMVLAVIFVSAMVLKRFQGVRQSINGMQIVTSLHLGAKEKLVVVQAGEQQLLLGVTPQQISLLKTLDKPLQANAEVTNDFAKSFANILKQKSTKAHDKQP</sequence>
<evidence type="ECO:0000256" key="7">
    <source>
        <dbReference type="RuleBase" id="RU362064"/>
    </source>
</evidence>
<dbReference type="PANTHER" id="PTHR38766:SF1">
    <property type="entry name" value="FLAGELLAR PROTEIN FLIO"/>
    <property type="match status" value="1"/>
</dbReference>
<dbReference type="Pfam" id="PF04347">
    <property type="entry name" value="FliO"/>
    <property type="match status" value="1"/>
</dbReference>
<dbReference type="RefSeq" id="WP_085282406.1">
    <property type="nucleotide sequence ID" value="NZ_FOBI01000001.1"/>
</dbReference>
<comment type="similarity">
    <text evidence="6 7">Belongs to the FliO/MopB family.</text>
</comment>
<keyword evidence="4 7" id="KW-0472">Membrane</keyword>
<dbReference type="InterPro" id="IPR052205">
    <property type="entry name" value="FliO/MopB"/>
</dbReference>
<evidence type="ECO:0000256" key="3">
    <source>
        <dbReference type="ARBA" id="ARBA00022989"/>
    </source>
</evidence>
<evidence type="ECO:0000313" key="9">
    <source>
        <dbReference type="Proteomes" id="UP000199297"/>
    </source>
</evidence>
<evidence type="ECO:0000256" key="5">
    <source>
        <dbReference type="ARBA" id="ARBA00023143"/>
    </source>
</evidence>
<dbReference type="GO" id="GO:0044781">
    <property type="term" value="P:bacterial-type flagellum organization"/>
    <property type="evidence" value="ECO:0007669"/>
    <property type="project" value="UniProtKB-UniRule"/>
</dbReference>
<dbReference type="EMBL" id="FOBI01000001">
    <property type="protein sequence ID" value="SEK48724.1"/>
    <property type="molecule type" value="Genomic_DNA"/>
</dbReference>
<protein>
    <recommendedName>
        <fullName evidence="7">Flagellar protein</fullName>
    </recommendedName>
</protein>
<keyword evidence="5 7" id="KW-0975">Bacterial flagellum</keyword>
<keyword evidence="1 7" id="KW-1003">Cell membrane</keyword>
<keyword evidence="3 7" id="KW-1133">Transmembrane helix</keyword>
<dbReference type="STRING" id="641665.GCA_002104455_00229"/>
<dbReference type="GO" id="GO:0005886">
    <property type="term" value="C:plasma membrane"/>
    <property type="evidence" value="ECO:0007669"/>
    <property type="project" value="UniProtKB-SubCell"/>
</dbReference>
<evidence type="ECO:0000313" key="8">
    <source>
        <dbReference type="EMBL" id="SEK48724.1"/>
    </source>
</evidence>
<gene>
    <name evidence="8" type="ORF">SAMN05216262_101476</name>
</gene>
<reference evidence="9" key="1">
    <citation type="submission" date="2016-10" db="EMBL/GenBank/DDBJ databases">
        <authorList>
            <person name="Varghese N."/>
            <person name="Submissions S."/>
        </authorList>
    </citation>
    <scope>NUCLEOTIDE SEQUENCE [LARGE SCALE GENOMIC DNA]</scope>
    <source>
        <strain evidence="9">CGMCC 1.9127</strain>
    </source>
</reference>
<proteinExistence type="inferred from homology"/>
<organism evidence="8 9">
    <name type="scientific">Colwellia chukchiensis</name>
    <dbReference type="NCBI Taxonomy" id="641665"/>
    <lineage>
        <taxon>Bacteria</taxon>
        <taxon>Pseudomonadati</taxon>
        <taxon>Pseudomonadota</taxon>
        <taxon>Gammaproteobacteria</taxon>
        <taxon>Alteromonadales</taxon>
        <taxon>Colwelliaceae</taxon>
        <taxon>Colwellia</taxon>
    </lineage>
</organism>
<keyword evidence="2 7" id="KW-0812">Transmembrane</keyword>
<keyword evidence="8" id="KW-0282">Flagellum</keyword>
<evidence type="ECO:0000256" key="6">
    <source>
        <dbReference type="ARBA" id="ARBA00037937"/>
    </source>
</evidence>
<keyword evidence="8" id="KW-0969">Cilium</keyword>